<keyword evidence="10" id="KW-1185">Reference proteome</keyword>
<feature type="region of interest" description="Disordered" evidence="7">
    <location>
        <begin position="221"/>
        <end position="245"/>
    </location>
</feature>
<dbReference type="EMBL" id="VFMO01000001">
    <property type="protein sequence ID" value="TQJ14809.1"/>
    <property type="molecule type" value="Genomic_DNA"/>
</dbReference>
<dbReference type="Gene3D" id="3.10.50.40">
    <property type="match status" value="2"/>
</dbReference>
<comment type="catalytic activity">
    <reaction evidence="1 6">
        <text>[protein]-peptidylproline (omega=180) = [protein]-peptidylproline (omega=0)</text>
        <dbReference type="Rhea" id="RHEA:16237"/>
        <dbReference type="Rhea" id="RHEA-COMP:10747"/>
        <dbReference type="Rhea" id="RHEA-COMP:10748"/>
        <dbReference type="ChEBI" id="CHEBI:83833"/>
        <dbReference type="ChEBI" id="CHEBI:83834"/>
        <dbReference type="EC" id="5.2.1.8"/>
    </reaction>
</comment>
<keyword evidence="5 6" id="KW-0413">Isomerase</keyword>
<dbReference type="Pfam" id="PF00254">
    <property type="entry name" value="FKBP_C"/>
    <property type="match status" value="2"/>
</dbReference>
<evidence type="ECO:0000259" key="8">
    <source>
        <dbReference type="PROSITE" id="PS50059"/>
    </source>
</evidence>
<dbReference type="AlphaFoldDB" id="A0A542EHM7"/>
<comment type="similarity">
    <text evidence="2">Belongs to the FKBP-type PPIase family.</text>
</comment>
<keyword evidence="4 6" id="KW-0697">Rotamase</keyword>
<sequence length="367" mass="37706">MVDRPTADNTRYFRVRRNTRLLTVGVLSTTFVLAGCGDDSGSNKSSSPTSSSAATSSAAKPLTVSPDKVTPMTAIKVDEKNPKAPKLTLATKPFQANQTTARVVKKGSGAAVKATDIAYVNYLAVNGTNGKELFSTYGKDDVAVVLNDKSQFPGFVKALTGKPVGTVMDVAIPPADGFGAQGSQQLGITAKDTLIFRMTITGASAVLDKPEGTTVAPKKELPAVAVSDGNQSKKPATITMPKSGGKVATAPKSLVSQDLITGKGRKVVEGQTVKVRYTGVVWGTGKVFDSSAKNGGAPADFPLQTASATNPQGMIPGFVKGLVGKPVGSRVLLVLPPAEGYGAQGQPAAGIKGTDTLVFVVDILAAL</sequence>
<accession>A0A542EHM7</accession>
<dbReference type="OrthoDB" id="25996at2"/>
<evidence type="ECO:0000256" key="5">
    <source>
        <dbReference type="ARBA" id="ARBA00023235"/>
    </source>
</evidence>
<evidence type="ECO:0000256" key="7">
    <source>
        <dbReference type="SAM" id="MobiDB-lite"/>
    </source>
</evidence>
<dbReference type="GO" id="GO:0003755">
    <property type="term" value="F:peptidyl-prolyl cis-trans isomerase activity"/>
    <property type="evidence" value="ECO:0007669"/>
    <property type="project" value="UniProtKB-KW"/>
</dbReference>
<dbReference type="PANTHER" id="PTHR43811:SF19">
    <property type="entry name" value="39 KDA FK506-BINDING NUCLEAR PROTEIN"/>
    <property type="match status" value="1"/>
</dbReference>
<dbReference type="PROSITE" id="PS50059">
    <property type="entry name" value="FKBP_PPIASE"/>
    <property type="match status" value="2"/>
</dbReference>
<reference evidence="9 10" key="1">
    <citation type="submission" date="2019-06" db="EMBL/GenBank/DDBJ databases">
        <title>Sequencing the genomes of 1000 actinobacteria strains.</title>
        <authorList>
            <person name="Klenk H.-P."/>
        </authorList>
    </citation>
    <scope>NUCLEOTIDE SEQUENCE [LARGE SCALE GENOMIC DNA]</scope>
    <source>
        <strain evidence="9 10">DSM 19828</strain>
    </source>
</reference>
<evidence type="ECO:0000256" key="3">
    <source>
        <dbReference type="ARBA" id="ARBA00013194"/>
    </source>
</evidence>
<evidence type="ECO:0000256" key="4">
    <source>
        <dbReference type="ARBA" id="ARBA00023110"/>
    </source>
</evidence>
<feature type="compositionally biased region" description="Low complexity" evidence="7">
    <location>
        <begin position="38"/>
        <end position="61"/>
    </location>
</feature>
<feature type="region of interest" description="Disordered" evidence="7">
    <location>
        <begin position="38"/>
        <end position="65"/>
    </location>
</feature>
<dbReference type="InterPro" id="IPR046357">
    <property type="entry name" value="PPIase_dom_sf"/>
</dbReference>
<name>A0A542EHM7_9MICO</name>
<comment type="caution">
    <text evidence="9">The sequence shown here is derived from an EMBL/GenBank/DDBJ whole genome shotgun (WGS) entry which is preliminary data.</text>
</comment>
<proteinExistence type="inferred from homology"/>
<feature type="domain" description="PPIase FKBP-type" evidence="8">
    <location>
        <begin position="270"/>
        <end position="367"/>
    </location>
</feature>
<evidence type="ECO:0000256" key="1">
    <source>
        <dbReference type="ARBA" id="ARBA00000971"/>
    </source>
</evidence>
<dbReference type="PANTHER" id="PTHR43811">
    <property type="entry name" value="FKBP-TYPE PEPTIDYL-PROLYL CIS-TRANS ISOMERASE FKPA"/>
    <property type="match status" value="1"/>
</dbReference>
<protein>
    <recommendedName>
        <fullName evidence="3 6">peptidylprolyl isomerase</fullName>
        <ecNumber evidence="3 6">5.2.1.8</ecNumber>
    </recommendedName>
</protein>
<evidence type="ECO:0000313" key="10">
    <source>
        <dbReference type="Proteomes" id="UP000320806"/>
    </source>
</evidence>
<gene>
    <name evidence="9" type="ORF">FB459_2317</name>
</gene>
<evidence type="ECO:0000256" key="6">
    <source>
        <dbReference type="PROSITE-ProRule" id="PRU00277"/>
    </source>
</evidence>
<organism evidence="9 10">
    <name type="scientific">Yimella lutea</name>
    <dbReference type="NCBI Taxonomy" id="587872"/>
    <lineage>
        <taxon>Bacteria</taxon>
        <taxon>Bacillati</taxon>
        <taxon>Actinomycetota</taxon>
        <taxon>Actinomycetes</taxon>
        <taxon>Micrococcales</taxon>
        <taxon>Dermacoccaceae</taxon>
        <taxon>Yimella</taxon>
    </lineage>
</organism>
<feature type="domain" description="PPIase FKBP-type" evidence="8">
    <location>
        <begin position="115"/>
        <end position="204"/>
    </location>
</feature>
<dbReference type="InterPro" id="IPR001179">
    <property type="entry name" value="PPIase_FKBP_dom"/>
</dbReference>
<dbReference type="Proteomes" id="UP000320806">
    <property type="component" value="Unassembled WGS sequence"/>
</dbReference>
<evidence type="ECO:0000313" key="9">
    <source>
        <dbReference type="EMBL" id="TQJ14809.1"/>
    </source>
</evidence>
<evidence type="ECO:0000256" key="2">
    <source>
        <dbReference type="ARBA" id="ARBA00006577"/>
    </source>
</evidence>
<dbReference type="EC" id="5.2.1.8" evidence="3 6"/>
<dbReference type="SUPFAM" id="SSF54534">
    <property type="entry name" value="FKBP-like"/>
    <property type="match status" value="2"/>
</dbReference>